<evidence type="ECO:0000256" key="4">
    <source>
        <dbReference type="ARBA" id="ARBA00023242"/>
    </source>
</evidence>
<reference evidence="6" key="1">
    <citation type="submission" date="2021-01" db="UniProtKB">
        <authorList>
            <consortium name="EnsemblPlants"/>
        </authorList>
    </citation>
    <scope>IDENTIFICATION</scope>
</reference>
<dbReference type="PANTHER" id="PTHR12363:SF33">
    <property type="entry name" value="IMPORTIN-13"/>
    <property type="match status" value="1"/>
</dbReference>
<dbReference type="PANTHER" id="PTHR12363">
    <property type="entry name" value="TRANSPORTIN 3 AND IMPORTIN 13"/>
    <property type="match status" value="1"/>
</dbReference>
<feature type="transmembrane region" description="Helical" evidence="5">
    <location>
        <begin position="707"/>
        <end position="728"/>
    </location>
</feature>
<comment type="similarity">
    <text evidence="2">Belongs to the importin beta family.</text>
</comment>
<dbReference type="Pfam" id="PF24139">
    <property type="entry name" value="TPR_TNPO3_IPO13_4th"/>
    <property type="match status" value="1"/>
</dbReference>
<accession>A0A7N0U001</accession>
<sequence length="828" mass="93161">MDLQSTVKQALTALYHHPEDAVRMDADRWLQDFQRTIDAWQVADNLLHDATSNLETLIFCSPTLRSKVQRDFEELPSEAFLPLQDSLNTLLKKFHKGPQRVRTHISIALAAVAVHVPAEDWGDGGILSWLKDEMNSQQEFIPGFLELLTEVFNYKIAARSERRSQFERQLTSEIEVALNVLDAFASWLRLRHGQSTTQLHSFVSELIHYSSRGSVRGFSQHMPLIQVVVPQDEEDVKAVARLFSDMGDSYVELIGTGSDEAMLILNALLEIAAHPEDSYVSFGDEMSIEAERKRRLQVFRSSYESLVSLVIFRIQYPQDYQELTHENLKDFRHTRFAVAYVLTDAASVLGGESTLSILFTKFVEAMSSCGNGEQSEWRPADASLYGIRAIERYVSAAEAEIMPQIMSMLAKLPRVPQLLQTVCLTIGAYSKWLDASPSGLSFCPSVVDIIMSGMVTSEDTAASAALAIRHISDDCRKKLCGSLDGLFHIYQSTVNGTGNFKVSPENSLHLVEALSMETLCLPVVTPLQEIIHQGPEVINKKIARELTVHIDRFAYIFSRAWDMRTMDSLCRACKYAVRISGRYMGITIGAMLQEIQSLYQQHHQPCFLYLSSEVIKEFTARPDIADDCFLLASRCIRYCPHLFIASLVEASNSILSFLSDIFDMNSSKQGEQFVSIRESIIILRGANITRILIASLTGALPSSRIEMALQSLIFLYVTYALLSFARVYGLKALEWAKETASLIPLTALTEVERSKFLQALYEISQGAELGNRVGHIEEISYICRRNRTVKEIVQAALRPLECSIPTPLSQSSWFSLVIFRRPIFPRAL</sequence>
<name>A0A7N0U001_KALFE</name>
<dbReference type="Proteomes" id="UP000594263">
    <property type="component" value="Unplaced"/>
</dbReference>
<dbReference type="InterPro" id="IPR016024">
    <property type="entry name" value="ARM-type_fold"/>
</dbReference>
<evidence type="ECO:0000313" key="6">
    <source>
        <dbReference type="EnsemblPlants" id="Kaladp0048s0901.1.v1.1"/>
    </source>
</evidence>
<dbReference type="EnsemblPlants" id="Kaladp0048s0901.1.v1.1">
    <property type="protein sequence ID" value="Kaladp0048s0901.1.v1.1"/>
    <property type="gene ID" value="Kaladp0048s0901.v1.1"/>
</dbReference>
<dbReference type="SUPFAM" id="SSF48371">
    <property type="entry name" value="ARM repeat"/>
    <property type="match status" value="1"/>
</dbReference>
<dbReference type="InterPro" id="IPR051345">
    <property type="entry name" value="Importin_beta-like_NTR"/>
</dbReference>
<evidence type="ECO:0000256" key="5">
    <source>
        <dbReference type="SAM" id="Phobius"/>
    </source>
</evidence>
<dbReference type="GO" id="GO:0006606">
    <property type="term" value="P:protein import into nucleus"/>
    <property type="evidence" value="ECO:0007669"/>
    <property type="project" value="TreeGrafter"/>
</dbReference>
<keyword evidence="5" id="KW-0472">Membrane</keyword>
<keyword evidence="5" id="KW-1133">Transmembrane helix</keyword>
<keyword evidence="3" id="KW-0813">Transport</keyword>
<dbReference type="OMA" id="KPVYFQL"/>
<dbReference type="AlphaFoldDB" id="A0A7N0U001"/>
<proteinExistence type="inferred from homology"/>
<keyword evidence="4" id="KW-0539">Nucleus</keyword>
<organism evidence="6 7">
    <name type="scientific">Kalanchoe fedtschenkoi</name>
    <name type="common">Lavender scallops</name>
    <name type="synonym">South American air plant</name>
    <dbReference type="NCBI Taxonomy" id="63787"/>
    <lineage>
        <taxon>Eukaryota</taxon>
        <taxon>Viridiplantae</taxon>
        <taxon>Streptophyta</taxon>
        <taxon>Embryophyta</taxon>
        <taxon>Tracheophyta</taxon>
        <taxon>Spermatophyta</taxon>
        <taxon>Magnoliopsida</taxon>
        <taxon>eudicotyledons</taxon>
        <taxon>Gunneridae</taxon>
        <taxon>Pentapetalae</taxon>
        <taxon>Saxifragales</taxon>
        <taxon>Crassulaceae</taxon>
        <taxon>Kalanchoe</taxon>
    </lineage>
</organism>
<dbReference type="Gene3D" id="1.25.10.10">
    <property type="entry name" value="Leucine-rich Repeat Variant"/>
    <property type="match status" value="1"/>
</dbReference>
<comment type="subcellular location">
    <subcellularLocation>
        <location evidence="1">Nucleus</location>
    </subcellularLocation>
</comment>
<dbReference type="GO" id="GO:0005634">
    <property type="term" value="C:nucleus"/>
    <property type="evidence" value="ECO:0007669"/>
    <property type="project" value="UniProtKB-SubCell"/>
</dbReference>
<keyword evidence="7" id="KW-1185">Reference proteome</keyword>
<protein>
    <submittedName>
        <fullName evidence="6">Uncharacterized protein</fullName>
    </submittedName>
</protein>
<dbReference type="GO" id="GO:0005737">
    <property type="term" value="C:cytoplasm"/>
    <property type="evidence" value="ECO:0007669"/>
    <property type="project" value="TreeGrafter"/>
</dbReference>
<keyword evidence="5" id="KW-0812">Transmembrane</keyword>
<evidence type="ECO:0000256" key="1">
    <source>
        <dbReference type="ARBA" id="ARBA00004123"/>
    </source>
</evidence>
<dbReference type="InterPro" id="IPR058537">
    <property type="entry name" value="TPR_TNPO3_IPO13_4th"/>
</dbReference>
<dbReference type="InterPro" id="IPR011989">
    <property type="entry name" value="ARM-like"/>
</dbReference>
<evidence type="ECO:0000256" key="3">
    <source>
        <dbReference type="ARBA" id="ARBA00022448"/>
    </source>
</evidence>
<evidence type="ECO:0000256" key="2">
    <source>
        <dbReference type="ARBA" id="ARBA00007991"/>
    </source>
</evidence>
<evidence type="ECO:0000313" key="7">
    <source>
        <dbReference type="Proteomes" id="UP000594263"/>
    </source>
</evidence>
<dbReference type="Gramene" id="Kaladp0048s0901.1.v1.1">
    <property type="protein sequence ID" value="Kaladp0048s0901.1.v1.1"/>
    <property type="gene ID" value="Kaladp0048s0901.v1.1"/>
</dbReference>